<keyword evidence="1" id="KW-0732">Signal</keyword>
<name>A0A317L365_9BACI</name>
<reference evidence="2 3" key="1">
    <citation type="submission" date="2018-05" db="EMBL/GenBank/DDBJ databases">
        <title>Genomic analysis of Gracilibacillus dipsosauri DD1 reveals novel features of a salt-tolerant amylase.</title>
        <authorList>
            <person name="Deutch C.E."/>
            <person name="Yang S."/>
        </authorList>
    </citation>
    <scope>NUCLEOTIDE SEQUENCE [LARGE SCALE GENOMIC DNA]</scope>
    <source>
        <strain evidence="2 3">DD1</strain>
    </source>
</reference>
<evidence type="ECO:0000256" key="1">
    <source>
        <dbReference type="SAM" id="SignalP"/>
    </source>
</evidence>
<dbReference type="PANTHER" id="PTHR43649:SF12">
    <property type="entry name" value="DIACETYLCHITOBIOSE BINDING PROTEIN DASA"/>
    <property type="match status" value="1"/>
</dbReference>
<dbReference type="InterPro" id="IPR050490">
    <property type="entry name" value="Bact_solute-bd_prot1"/>
</dbReference>
<dbReference type="RefSeq" id="WP_109982872.1">
    <property type="nucleotide sequence ID" value="NZ_JAJUIE010000116.1"/>
</dbReference>
<dbReference type="OrthoDB" id="9798191at2"/>
<dbReference type="PANTHER" id="PTHR43649">
    <property type="entry name" value="ARABINOSE-BINDING PROTEIN-RELATED"/>
    <property type="match status" value="1"/>
</dbReference>
<dbReference type="SUPFAM" id="SSF53850">
    <property type="entry name" value="Periplasmic binding protein-like II"/>
    <property type="match status" value="1"/>
</dbReference>
<dbReference type="Pfam" id="PF01547">
    <property type="entry name" value="SBP_bac_1"/>
    <property type="match status" value="1"/>
</dbReference>
<dbReference type="EMBL" id="QGTD01000001">
    <property type="protein sequence ID" value="PWU70321.1"/>
    <property type="molecule type" value="Genomic_DNA"/>
</dbReference>
<dbReference type="InterPro" id="IPR006059">
    <property type="entry name" value="SBP"/>
</dbReference>
<gene>
    <name evidence="2" type="ORF">DLJ74_00320</name>
</gene>
<protein>
    <submittedName>
        <fullName evidence="2">Sugar ABC transporter substrate-binding protein</fullName>
    </submittedName>
</protein>
<proteinExistence type="predicted"/>
<dbReference type="PROSITE" id="PS51257">
    <property type="entry name" value="PROKAR_LIPOPROTEIN"/>
    <property type="match status" value="1"/>
</dbReference>
<feature type="signal peptide" evidence="1">
    <location>
        <begin position="1"/>
        <end position="19"/>
    </location>
</feature>
<comment type="caution">
    <text evidence="2">The sequence shown here is derived from an EMBL/GenBank/DDBJ whole genome shotgun (WGS) entry which is preliminary data.</text>
</comment>
<dbReference type="AlphaFoldDB" id="A0A317L365"/>
<dbReference type="Gene3D" id="3.40.190.10">
    <property type="entry name" value="Periplasmic binding protein-like II"/>
    <property type="match status" value="2"/>
</dbReference>
<keyword evidence="3" id="KW-1185">Reference proteome</keyword>
<evidence type="ECO:0000313" key="3">
    <source>
        <dbReference type="Proteomes" id="UP000245624"/>
    </source>
</evidence>
<accession>A0A317L365</accession>
<feature type="chain" id="PRO_5038465557" evidence="1">
    <location>
        <begin position="20"/>
        <end position="425"/>
    </location>
</feature>
<sequence length="425" mass="46890">MRKLAIMIFSTAFLLGLVACGGSNNEETSGSDVIELTLWNDWTEDRPENNAYKSMVEKFNEENEDIEVIIEAIPHDQYETKLRTQAAGKQLPDMFRVWPGARIQPLVEGDALLPLNDIIDNWKDTIPEGIMKDYAVDGNQYAIPGNISETSLIFYNKEMIAQAGFDTFPESYKDLKGLIQALNEKDITPISLGNKAIWPLQSVYISTIADRFTGSDFLPQALNGEGTFENEQFVQSLSIIQELTEIKAFNEDMNTLDEAQARNNFISGNAAMHFAGSWAIGPILESAENIENIGVAPFPSFEGGEGDPAKIAGVAGGGIALNSDLSEEEREAAFKFLKFFYSEEMYQQLLEANIIVPADLEMGDEIPQVFQEANKLAQGGLAPVYDATLTPELTDLINNGLQSITLGEMTPEELAKEMQAENEGK</sequence>
<dbReference type="Proteomes" id="UP000245624">
    <property type="component" value="Unassembled WGS sequence"/>
</dbReference>
<evidence type="ECO:0000313" key="2">
    <source>
        <dbReference type="EMBL" id="PWU70321.1"/>
    </source>
</evidence>
<organism evidence="2 3">
    <name type="scientific">Gracilibacillus dipsosauri</name>
    <dbReference type="NCBI Taxonomy" id="178340"/>
    <lineage>
        <taxon>Bacteria</taxon>
        <taxon>Bacillati</taxon>
        <taxon>Bacillota</taxon>
        <taxon>Bacilli</taxon>
        <taxon>Bacillales</taxon>
        <taxon>Bacillaceae</taxon>
        <taxon>Gracilibacillus</taxon>
    </lineage>
</organism>